<feature type="transmembrane region" description="Helical" evidence="10">
    <location>
        <begin position="69"/>
        <end position="88"/>
    </location>
</feature>
<dbReference type="GO" id="GO:0046872">
    <property type="term" value="F:metal ion binding"/>
    <property type="evidence" value="ECO:0007669"/>
    <property type="project" value="UniProtKB-KW"/>
</dbReference>
<dbReference type="eggNOG" id="COG0239">
    <property type="taxonomic scope" value="Bacteria"/>
</dbReference>
<keyword evidence="2 10" id="KW-1003">Cell membrane</keyword>
<evidence type="ECO:0000313" key="11">
    <source>
        <dbReference type="EMBL" id="GAB48779.1"/>
    </source>
</evidence>
<keyword evidence="3 10" id="KW-0812">Transmembrane</keyword>
<evidence type="ECO:0000256" key="8">
    <source>
        <dbReference type="ARBA" id="ARBA00035585"/>
    </source>
</evidence>
<evidence type="ECO:0000256" key="7">
    <source>
        <dbReference type="ARBA" id="ARBA00035120"/>
    </source>
</evidence>
<keyword evidence="10" id="KW-0813">Transport</keyword>
<comment type="activity regulation">
    <text evidence="10">Na(+) is not transported, but it plays an essential structural role and its presence is essential for fluoride channel function.</text>
</comment>
<dbReference type="GO" id="GO:0140114">
    <property type="term" value="P:cellular detoxification of fluoride"/>
    <property type="evidence" value="ECO:0007669"/>
    <property type="project" value="UniProtKB-UniRule"/>
</dbReference>
<dbReference type="GO" id="GO:0062054">
    <property type="term" value="F:fluoride channel activity"/>
    <property type="evidence" value="ECO:0007669"/>
    <property type="project" value="UniProtKB-UniRule"/>
</dbReference>
<evidence type="ECO:0000256" key="3">
    <source>
        <dbReference type="ARBA" id="ARBA00022692"/>
    </source>
</evidence>
<proteinExistence type="inferred from homology"/>
<comment type="catalytic activity">
    <reaction evidence="8">
        <text>fluoride(in) = fluoride(out)</text>
        <dbReference type="Rhea" id="RHEA:76159"/>
        <dbReference type="ChEBI" id="CHEBI:17051"/>
    </reaction>
    <physiologicalReaction direction="left-to-right" evidence="8">
        <dbReference type="Rhea" id="RHEA:76160"/>
    </physiologicalReaction>
</comment>
<comment type="similarity">
    <text evidence="7 10">Belongs to the fluoride channel Fluc/FEX (TC 1.A.43) family.</text>
</comment>
<accession>H5USS1</accession>
<dbReference type="Proteomes" id="UP000004367">
    <property type="component" value="Unassembled WGS sequence"/>
</dbReference>
<comment type="function">
    <text evidence="9 10">Fluoride-specific ion channel. Important for reducing fluoride concentration in the cell, thus reducing its toxicity.</text>
</comment>
<keyword evidence="5 10" id="KW-0472">Membrane</keyword>
<dbReference type="RefSeq" id="WP_009482677.1">
    <property type="nucleotide sequence ID" value="NZ_BAFE01000058.1"/>
</dbReference>
<keyword evidence="6 10" id="KW-0407">Ion channel</keyword>
<evidence type="ECO:0000256" key="6">
    <source>
        <dbReference type="ARBA" id="ARBA00023303"/>
    </source>
</evidence>
<dbReference type="OrthoDB" id="5148600at2"/>
<dbReference type="GO" id="GO:0005886">
    <property type="term" value="C:plasma membrane"/>
    <property type="evidence" value="ECO:0007669"/>
    <property type="project" value="UniProtKB-SubCell"/>
</dbReference>
<comment type="subcellular location">
    <subcellularLocation>
        <location evidence="1 10">Cell membrane</location>
        <topology evidence="1 10">Multi-pass membrane protein</topology>
    </subcellularLocation>
</comment>
<name>H5USS1_9MICO</name>
<dbReference type="HAMAP" id="MF_00454">
    <property type="entry name" value="FluC"/>
    <property type="match status" value="1"/>
</dbReference>
<dbReference type="EMBL" id="BAFE01000058">
    <property type="protein sequence ID" value="GAB48779.1"/>
    <property type="molecule type" value="Genomic_DNA"/>
</dbReference>
<keyword evidence="10" id="KW-0406">Ion transport</keyword>
<dbReference type="PANTHER" id="PTHR28259:SF1">
    <property type="entry name" value="FLUORIDE EXPORT PROTEIN 1-RELATED"/>
    <property type="match status" value="1"/>
</dbReference>
<dbReference type="PANTHER" id="PTHR28259">
    <property type="entry name" value="FLUORIDE EXPORT PROTEIN 1-RELATED"/>
    <property type="match status" value="1"/>
</dbReference>
<evidence type="ECO:0000256" key="4">
    <source>
        <dbReference type="ARBA" id="ARBA00022989"/>
    </source>
</evidence>
<keyword evidence="12" id="KW-1185">Reference proteome</keyword>
<dbReference type="STRING" id="1089455.MOPEL_080_00580"/>
<comment type="caution">
    <text evidence="11">The sequence shown here is derived from an EMBL/GenBank/DDBJ whole genome shotgun (WGS) entry which is preliminary data.</text>
</comment>
<evidence type="ECO:0000256" key="9">
    <source>
        <dbReference type="ARBA" id="ARBA00049940"/>
    </source>
</evidence>
<keyword evidence="4 10" id="KW-1133">Transmembrane helix</keyword>
<evidence type="ECO:0000256" key="10">
    <source>
        <dbReference type="HAMAP-Rule" id="MF_00454"/>
    </source>
</evidence>
<organism evidence="11 12">
    <name type="scientific">Mobilicoccus pelagius NBRC 104925</name>
    <dbReference type="NCBI Taxonomy" id="1089455"/>
    <lineage>
        <taxon>Bacteria</taxon>
        <taxon>Bacillati</taxon>
        <taxon>Actinomycetota</taxon>
        <taxon>Actinomycetes</taxon>
        <taxon>Micrococcales</taxon>
        <taxon>Dermatophilaceae</taxon>
        <taxon>Mobilicoccus</taxon>
    </lineage>
</organism>
<feature type="transmembrane region" description="Helical" evidence="10">
    <location>
        <begin position="108"/>
        <end position="132"/>
    </location>
</feature>
<feature type="binding site" evidence="10">
    <location>
        <position position="83"/>
    </location>
    <ligand>
        <name>Na(+)</name>
        <dbReference type="ChEBI" id="CHEBI:29101"/>
        <note>structural</note>
    </ligand>
</feature>
<gene>
    <name evidence="10 11" type="primary">crcB</name>
    <name evidence="10" type="synonym">fluC</name>
    <name evidence="11" type="ORF">MOPEL_080_00580</name>
</gene>
<keyword evidence="10" id="KW-0915">Sodium</keyword>
<protein>
    <recommendedName>
        <fullName evidence="10">Fluoride-specific ion channel FluC</fullName>
    </recommendedName>
</protein>
<evidence type="ECO:0000256" key="1">
    <source>
        <dbReference type="ARBA" id="ARBA00004651"/>
    </source>
</evidence>
<feature type="transmembrane region" description="Helical" evidence="10">
    <location>
        <begin position="37"/>
        <end position="57"/>
    </location>
</feature>
<dbReference type="InterPro" id="IPR003691">
    <property type="entry name" value="FluC"/>
</dbReference>
<keyword evidence="10" id="KW-0479">Metal-binding</keyword>
<sequence length="138" mass="13472">MTWLLLALAGGLGATLRFVVDVAVVRAAAHTGTGRRTGIPLGTVTVNVLGSFLLGVLTGAVMHRVVDPGVVRVLGTGFCGGFTTFGTASLDAARLALDDRPGRALAAALANLVGGVVAALLGLALGGLLAAATDGLGG</sequence>
<feature type="binding site" evidence="10">
    <location>
        <position position="80"/>
    </location>
    <ligand>
        <name>Na(+)</name>
        <dbReference type="ChEBI" id="CHEBI:29101"/>
        <note>structural</note>
    </ligand>
</feature>
<reference evidence="11 12" key="1">
    <citation type="submission" date="2012-02" db="EMBL/GenBank/DDBJ databases">
        <title>Whole genome shotgun sequence of Mobilicoccus pelagius NBRC 104925.</title>
        <authorList>
            <person name="Yoshida Y."/>
            <person name="Hosoyama A."/>
            <person name="Tsuchikane K."/>
            <person name="Katsumata H."/>
            <person name="Yamazaki S."/>
            <person name="Fujita N."/>
        </authorList>
    </citation>
    <scope>NUCLEOTIDE SEQUENCE [LARGE SCALE GENOMIC DNA]</scope>
    <source>
        <strain evidence="11 12">NBRC 104925</strain>
    </source>
</reference>
<dbReference type="Pfam" id="PF02537">
    <property type="entry name" value="CRCB"/>
    <property type="match status" value="1"/>
</dbReference>
<dbReference type="AlphaFoldDB" id="H5USS1"/>
<evidence type="ECO:0000256" key="5">
    <source>
        <dbReference type="ARBA" id="ARBA00023136"/>
    </source>
</evidence>
<evidence type="ECO:0000313" key="12">
    <source>
        <dbReference type="Proteomes" id="UP000004367"/>
    </source>
</evidence>
<evidence type="ECO:0000256" key="2">
    <source>
        <dbReference type="ARBA" id="ARBA00022475"/>
    </source>
</evidence>